<accession>A0A9Q3EEX7</accession>
<protein>
    <recommendedName>
        <fullName evidence="4">Secreted protein</fullName>
    </recommendedName>
</protein>
<dbReference type="AlphaFoldDB" id="A0A9Q3EEX7"/>
<evidence type="ECO:0000313" key="3">
    <source>
        <dbReference type="Proteomes" id="UP000765509"/>
    </source>
</evidence>
<keyword evidence="1" id="KW-0732">Signal</keyword>
<dbReference type="Proteomes" id="UP000765509">
    <property type="component" value="Unassembled WGS sequence"/>
</dbReference>
<organism evidence="2 3">
    <name type="scientific">Austropuccinia psidii MF-1</name>
    <dbReference type="NCBI Taxonomy" id="1389203"/>
    <lineage>
        <taxon>Eukaryota</taxon>
        <taxon>Fungi</taxon>
        <taxon>Dikarya</taxon>
        <taxon>Basidiomycota</taxon>
        <taxon>Pucciniomycotina</taxon>
        <taxon>Pucciniomycetes</taxon>
        <taxon>Pucciniales</taxon>
        <taxon>Sphaerophragmiaceae</taxon>
        <taxon>Austropuccinia</taxon>
    </lineage>
</organism>
<evidence type="ECO:0008006" key="4">
    <source>
        <dbReference type="Google" id="ProtNLM"/>
    </source>
</evidence>
<name>A0A9Q3EEX7_9BASI</name>
<comment type="caution">
    <text evidence="2">The sequence shown here is derived from an EMBL/GenBank/DDBJ whole genome shotgun (WGS) entry which is preliminary data.</text>
</comment>
<evidence type="ECO:0000313" key="2">
    <source>
        <dbReference type="EMBL" id="MBW0520064.1"/>
    </source>
</evidence>
<feature type="signal peptide" evidence="1">
    <location>
        <begin position="1"/>
        <end position="20"/>
    </location>
</feature>
<proteinExistence type="predicted"/>
<dbReference type="EMBL" id="AVOT02027818">
    <property type="protein sequence ID" value="MBW0520064.1"/>
    <property type="molecule type" value="Genomic_DNA"/>
</dbReference>
<gene>
    <name evidence="2" type="ORF">O181_059779</name>
</gene>
<keyword evidence="3" id="KW-1185">Reference proteome</keyword>
<reference evidence="2" key="1">
    <citation type="submission" date="2021-03" db="EMBL/GenBank/DDBJ databases">
        <title>Draft genome sequence of rust myrtle Austropuccinia psidii MF-1, a brazilian biotype.</title>
        <authorList>
            <person name="Quecine M.C."/>
            <person name="Pachon D.M.R."/>
            <person name="Bonatelli M.L."/>
            <person name="Correr F.H."/>
            <person name="Franceschini L.M."/>
            <person name="Leite T.F."/>
            <person name="Margarido G.R.A."/>
            <person name="Almeida C.A."/>
            <person name="Ferrarezi J.A."/>
            <person name="Labate C.A."/>
        </authorList>
    </citation>
    <scope>NUCLEOTIDE SEQUENCE</scope>
    <source>
        <strain evidence="2">MF-1</strain>
    </source>
</reference>
<feature type="chain" id="PRO_5040510990" description="Secreted protein" evidence="1">
    <location>
        <begin position="21"/>
        <end position="105"/>
    </location>
</feature>
<evidence type="ECO:0000256" key="1">
    <source>
        <dbReference type="SAM" id="SignalP"/>
    </source>
</evidence>
<sequence>MPLTLLTILTLVEFFTTCLQCCLPSLRLYSALPTCLQDCLPSLRLQFPPNMQPTLLTILTLALLKPLQDETMTPPPISALTTPYTSAPCLIFSSASHPYAPAAPS</sequence>